<reference evidence="2" key="1">
    <citation type="submission" date="2016-10" db="EMBL/GenBank/DDBJ databases">
        <authorList>
            <person name="Varghese N."/>
            <person name="Submissions S."/>
        </authorList>
    </citation>
    <scope>NUCLEOTIDE SEQUENCE [LARGE SCALE GENOMIC DNA]</scope>
    <source>
        <strain evidence="2">CGMCC 4.3516</strain>
    </source>
</reference>
<dbReference type="AlphaFoldDB" id="A0A1G6UXA5"/>
<dbReference type="EMBL" id="FNAD01000004">
    <property type="protein sequence ID" value="SDD45999.1"/>
    <property type="molecule type" value="Genomic_DNA"/>
</dbReference>
<dbReference type="STRING" id="58114.SAMN05216270_104102"/>
<dbReference type="Gene3D" id="3.40.50.2000">
    <property type="entry name" value="Glycogen Phosphorylase B"/>
    <property type="match status" value="1"/>
</dbReference>
<sequence length="704" mass="77971">MIDVLFISSSNPPVNLVADTVRLLDAEGARVWYGGTVPSAGKDDELVDVPFADRHRLPRTNLRHAVGLPNGERVWLRNRTDSWLREKARAAHVIVALDNGSIYTVWQLARRNRAARAVFGLSPALASVRELAREGGTPARGSSLPSPSFIAQETLRVARELPASVARALTSRSIMRSSLGAKLWRVPLRAPGVPDRLRVATGRRVAEAMNWAGRRSGAAYALALTATHISDPATKAELLDDSVQQELDRGVVPEHLGDAVQALLAHADESAENGRIDAAAQSLLRALMLGFHRVVHIDQLSSPLAEDAEAYVKPFHRSRAMQTVATTRGRVRPAAPPPTDRPLRLLVMVRANDHFLPQILDRYREHPGVELRYLDLAQHRALRDASSAPLRVLKERLGGDDEYAETVERLLRPHLDWADTVFLDWCLAPSGMLTTIDPGDTRMIIRLHSYEAFTRWTHMADFSRIDDLVFVADHVRDLAEVVVPQLSGPQAPRKPVLHNAMPLNDFARPKTPDARFNLGLVGVGQVAKDPLWAVEVLRLLREEDERYRLWMVGGDMPHKNSRASRNYRNEMEKVLDPLVESGAVLRLGPTDDVAGKLVDLGFILSTSVREGSHNALMEGAASGAVPVVRNWPFYADKANGARTLYPEGWIVETPAAAAERVLQVNASEENWHDNGKLASKYALSTWDWSVVSADFDRLFLGEQK</sequence>
<evidence type="ECO:0000313" key="1">
    <source>
        <dbReference type="EMBL" id="SDD45999.1"/>
    </source>
</evidence>
<protein>
    <submittedName>
        <fullName evidence="1">Uncharacterized protein</fullName>
    </submittedName>
</protein>
<dbReference type="Proteomes" id="UP000198949">
    <property type="component" value="Unassembled WGS sequence"/>
</dbReference>
<dbReference type="OrthoDB" id="6713581at2"/>
<dbReference type="RefSeq" id="WP_091031922.1">
    <property type="nucleotide sequence ID" value="NZ_FNAD01000004.1"/>
</dbReference>
<proteinExistence type="predicted"/>
<name>A0A1G6UXA5_9ACTN</name>
<keyword evidence="2" id="KW-1185">Reference proteome</keyword>
<evidence type="ECO:0000313" key="2">
    <source>
        <dbReference type="Proteomes" id="UP000198949"/>
    </source>
</evidence>
<accession>A0A1G6UXA5</accession>
<dbReference type="SUPFAM" id="SSF53756">
    <property type="entry name" value="UDP-Glycosyltransferase/glycogen phosphorylase"/>
    <property type="match status" value="1"/>
</dbReference>
<organism evidence="1 2">
    <name type="scientific">Glycomyces harbinensis</name>
    <dbReference type="NCBI Taxonomy" id="58114"/>
    <lineage>
        <taxon>Bacteria</taxon>
        <taxon>Bacillati</taxon>
        <taxon>Actinomycetota</taxon>
        <taxon>Actinomycetes</taxon>
        <taxon>Glycomycetales</taxon>
        <taxon>Glycomycetaceae</taxon>
        <taxon>Glycomyces</taxon>
    </lineage>
</organism>
<gene>
    <name evidence="1" type="ORF">SAMN05216270_104102</name>
</gene>